<keyword evidence="1" id="KW-0472">Membrane</keyword>
<protein>
    <submittedName>
        <fullName evidence="2">Uncharacterized protein</fullName>
    </submittedName>
</protein>
<sequence length="78" mass="9377">MKNELKQKLKKTQGKFNRIRIVFLVIGLILTLLMVLLKSIFIFSLIVGLTILFIIKVEFLYLKEIRRLKQLIEEERRM</sequence>
<reference evidence="2 3" key="1">
    <citation type="submission" date="2019-10" db="EMBL/GenBank/DDBJ databases">
        <title>Lactobacillus agilis SN811 Whole Genome Sequencing Project.</title>
        <authorList>
            <person name="Suzuki S."/>
            <person name="Endo A."/>
            <person name="Maeno S."/>
            <person name="Shiwa Y."/>
            <person name="Matsutani M."/>
            <person name="Kajikawa A."/>
        </authorList>
    </citation>
    <scope>NUCLEOTIDE SEQUENCE [LARGE SCALE GENOMIC DNA]</scope>
    <source>
        <strain evidence="2 3">SN811</strain>
    </source>
</reference>
<feature type="transmembrane region" description="Helical" evidence="1">
    <location>
        <begin position="43"/>
        <end position="62"/>
    </location>
</feature>
<keyword evidence="1" id="KW-1133">Transmembrane helix</keyword>
<evidence type="ECO:0000313" key="2">
    <source>
        <dbReference type="EMBL" id="GET11547.1"/>
    </source>
</evidence>
<proteinExistence type="predicted"/>
<comment type="caution">
    <text evidence="2">The sequence shown here is derived from an EMBL/GenBank/DDBJ whole genome shotgun (WGS) entry which is preliminary data.</text>
</comment>
<dbReference type="Proteomes" id="UP000494160">
    <property type="component" value="Unassembled WGS sequence"/>
</dbReference>
<evidence type="ECO:0000256" key="1">
    <source>
        <dbReference type="SAM" id="Phobius"/>
    </source>
</evidence>
<evidence type="ECO:0000313" key="3">
    <source>
        <dbReference type="Proteomes" id="UP000494160"/>
    </source>
</evidence>
<dbReference type="AlphaFoldDB" id="A0A6F9Y272"/>
<keyword evidence="1" id="KW-0812">Transmembrane</keyword>
<dbReference type="EMBL" id="BLAP01000003">
    <property type="protein sequence ID" value="GET11547.1"/>
    <property type="molecule type" value="Genomic_DNA"/>
</dbReference>
<accession>A0A6F9Y272</accession>
<feature type="transmembrane region" description="Helical" evidence="1">
    <location>
        <begin position="21"/>
        <end position="37"/>
    </location>
</feature>
<organism evidence="2 3">
    <name type="scientific">Ligilactobacillus agilis</name>
    <dbReference type="NCBI Taxonomy" id="1601"/>
    <lineage>
        <taxon>Bacteria</taxon>
        <taxon>Bacillati</taxon>
        <taxon>Bacillota</taxon>
        <taxon>Bacilli</taxon>
        <taxon>Lactobacillales</taxon>
        <taxon>Lactobacillaceae</taxon>
        <taxon>Ligilactobacillus</taxon>
    </lineage>
</organism>
<gene>
    <name evidence="2" type="ORF">SN811_00470</name>
</gene>
<name>A0A6F9Y272_9LACO</name>
<dbReference type="RefSeq" id="WP_172576687.1">
    <property type="nucleotide sequence ID" value="NZ_BLAP01000003.1"/>
</dbReference>